<dbReference type="InterPro" id="IPR026444">
    <property type="entry name" value="Secre_tail"/>
</dbReference>
<dbReference type="CDD" id="cd13890">
    <property type="entry name" value="CuRO_3_CueO_FtsP"/>
    <property type="match status" value="1"/>
</dbReference>
<keyword evidence="3" id="KW-0732">Signal</keyword>
<dbReference type="Proteomes" id="UP000808349">
    <property type="component" value="Unassembled WGS sequence"/>
</dbReference>
<feature type="domain" description="Secretion system C-terminal sorting" evidence="7">
    <location>
        <begin position="505"/>
        <end position="575"/>
    </location>
</feature>
<evidence type="ECO:0000313" key="8">
    <source>
        <dbReference type="EMBL" id="MBK9718624.1"/>
    </source>
</evidence>
<evidence type="ECO:0000259" key="5">
    <source>
        <dbReference type="Pfam" id="PF07731"/>
    </source>
</evidence>
<organism evidence="8 9">
    <name type="scientific">Candidatus Defluviibacterium haderslevense</name>
    <dbReference type="NCBI Taxonomy" id="2981993"/>
    <lineage>
        <taxon>Bacteria</taxon>
        <taxon>Pseudomonadati</taxon>
        <taxon>Bacteroidota</taxon>
        <taxon>Saprospiria</taxon>
        <taxon>Saprospirales</taxon>
        <taxon>Saprospiraceae</taxon>
        <taxon>Candidatus Defluviibacterium</taxon>
    </lineage>
</organism>
<name>A0A9D7SCE9_9BACT</name>
<dbReference type="InterPro" id="IPR001117">
    <property type="entry name" value="Cu-oxidase_2nd"/>
</dbReference>
<dbReference type="Pfam" id="PF07732">
    <property type="entry name" value="Cu-oxidase_3"/>
    <property type="match status" value="1"/>
</dbReference>
<dbReference type="InterPro" id="IPR008972">
    <property type="entry name" value="Cupredoxin"/>
</dbReference>
<dbReference type="Pfam" id="PF00394">
    <property type="entry name" value="Cu-oxidase"/>
    <property type="match status" value="1"/>
</dbReference>
<feature type="domain" description="Plastocyanin-like" evidence="4">
    <location>
        <begin position="211"/>
        <end position="276"/>
    </location>
</feature>
<feature type="domain" description="Plastocyanin-like" evidence="6">
    <location>
        <begin position="53"/>
        <end position="159"/>
    </location>
</feature>
<feature type="signal peptide" evidence="3">
    <location>
        <begin position="1"/>
        <end position="24"/>
    </location>
</feature>
<feature type="domain" description="Plastocyanin-like" evidence="5">
    <location>
        <begin position="372"/>
        <end position="487"/>
    </location>
</feature>
<evidence type="ECO:0000259" key="6">
    <source>
        <dbReference type="Pfam" id="PF07732"/>
    </source>
</evidence>
<sequence length="580" mass="64405">MKLFSKCISAIILFIFLNFAQLQAQYNNLWIPDTLSGTQFNLTIKDTFAQIVDKGNQTITAGINGKFWGPTLFFNKGDVVHMNVKNNLNDSTTLHWHGFHLPAVMDGGPHQVIPPGTLWQPYWKVTNNASTYWYHPHLHEMTLDQITKGIGGLIIVRDDIEAALALPRTYGIDDIPLVLTDRDFNTQNQFTPVPYGDSAMVNMTLRPEYSVPGQVVRFRFLNAAIERSFNIGFSDNRNFSVICSDGGLLDAPVSVNRYLLHAGERIEIVVDFKNEEGKSVDLKAYNSTLANNVGGGENFTTGPFGNYLGKKDFNLLHINVGSKTAKPITTIPMTLTKNILLNVADAKITRSLTISDSAGVRDPVILGPNAFIINHKLFKLNYNEYEVPVGNTEIWQITSTSAFGHPFHIHDVQFNIISVNGVPPTPAQAGWKDVVFVPGRMGPGGAGNVVKFIARFDDYADKLHPFMYHCHISLHEDEGMMGQFVVTGTPTANKDLPFDAVDFTLYPNPAQTKVFVQFVNPVESAYYIKIINALGKTVIMLPSPELTNGIDISSLKTGVYYMQLTDHATKQVTSKTFLIQ</sequence>
<dbReference type="InterPro" id="IPR002355">
    <property type="entry name" value="Cu_oxidase_Cu_BS"/>
</dbReference>
<evidence type="ECO:0000256" key="2">
    <source>
        <dbReference type="ARBA" id="ARBA00023002"/>
    </source>
</evidence>
<proteinExistence type="predicted"/>
<dbReference type="PROSITE" id="PS00080">
    <property type="entry name" value="MULTICOPPER_OXIDASE2"/>
    <property type="match status" value="1"/>
</dbReference>
<evidence type="ECO:0000256" key="1">
    <source>
        <dbReference type="ARBA" id="ARBA00022723"/>
    </source>
</evidence>
<keyword evidence="2" id="KW-0560">Oxidoreductase</keyword>
<evidence type="ECO:0000259" key="7">
    <source>
        <dbReference type="Pfam" id="PF18962"/>
    </source>
</evidence>
<dbReference type="InterPro" id="IPR011706">
    <property type="entry name" value="Cu-oxidase_C"/>
</dbReference>
<keyword evidence="1" id="KW-0479">Metal-binding</keyword>
<dbReference type="GO" id="GO:0005507">
    <property type="term" value="F:copper ion binding"/>
    <property type="evidence" value="ECO:0007669"/>
    <property type="project" value="InterPro"/>
</dbReference>
<dbReference type="InterPro" id="IPR011707">
    <property type="entry name" value="Cu-oxidase-like_N"/>
</dbReference>
<dbReference type="PANTHER" id="PTHR48267">
    <property type="entry name" value="CUPREDOXIN SUPERFAMILY PROTEIN"/>
    <property type="match status" value="1"/>
</dbReference>
<feature type="chain" id="PRO_5039724634" evidence="3">
    <location>
        <begin position="25"/>
        <end position="580"/>
    </location>
</feature>
<dbReference type="Pfam" id="PF07731">
    <property type="entry name" value="Cu-oxidase_2"/>
    <property type="match status" value="1"/>
</dbReference>
<protein>
    <submittedName>
        <fullName evidence="8">Multicopper oxidase domain-containing protein</fullName>
    </submittedName>
</protein>
<dbReference type="EMBL" id="JADKFW010000012">
    <property type="protein sequence ID" value="MBK9718624.1"/>
    <property type="molecule type" value="Genomic_DNA"/>
</dbReference>
<dbReference type="Pfam" id="PF18962">
    <property type="entry name" value="Por_Secre_tail"/>
    <property type="match status" value="1"/>
</dbReference>
<evidence type="ECO:0000259" key="4">
    <source>
        <dbReference type="Pfam" id="PF00394"/>
    </source>
</evidence>
<dbReference type="InterPro" id="IPR045087">
    <property type="entry name" value="Cu-oxidase_fam"/>
</dbReference>
<evidence type="ECO:0000313" key="9">
    <source>
        <dbReference type="Proteomes" id="UP000808349"/>
    </source>
</evidence>
<accession>A0A9D7SCE9</accession>
<dbReference type="NCBIfam" id="TIGR04183">
    <property type="entry name" value="Por_Secre_tail"/>
    <property type="match status" value="1"/>
</dbReference>
<dbReference type="GO" id="GO:0016491">
    <property type="term" value="F:oxidoreductase activity"/>
    <property type="evidence" value="ECO:0007669"/>
    <property type="project" value="UniProtKB-KW"/>
</dbReference>
<reference evidence="8 9" key="1">
    <citation type="submission" date="2020-10" db="EMBL/GenBank/DDBJ databases">
        <title>Connecting structure to function with the recovery of over 1000 high-quality activated sludge metagenome-assembled genomes encoding full-length rRNA genes using long-read sequencing.</title>
        <authorList>
            <person name="Singleton C.M."/>
            <person name="Petriglieri F."/>
            <person name="Kristensen J.M."/>
            <person name="Kirkegaard R.H."/>
            <person name="Michaelsen T.Y."/>
            <person name="Andersen M.H."/>
            <person name="Karst S.M."/>
            <person name="Dueholm M.S."/>
            <person name="Nielsen P.H."/>
            <person name="Albertsen M."/>
        </authorList>
    </citation>
    <scope>NUCLEOTIDE SEQUENCE [LARGE SCALE GENOMIC DNA]</scope>
    <source>
        <strain evidence="8">Ribe_18-Q3-R11-54_BAT3C.373</strain>
    </source>
</reference>
<dbReference type="SUPFAM" id="SSF49503">
    <property type="entry name" value="Cupredoxins"/>
    <property type="match status" value="3"/>
</dbReference>
<dbReference type="Gene3D" id="2.60.40.420">
    <property type="entry name" value="Cupredoxins - blue copper proteins"/>
    <property type="match status" value="3"/>
</dbReference>
<dbReference type="AlphaFoldDB" id="A0A9D7SCE9"/>
<evidence type="ECO:0000256" key="3">
    <source>
        <dbReference type="SAM" id="SignalP"/>
    </source>
</evidence>
<comment type="caution">
    <text evidence="8">The sequence shown here is derived from an EMBL/GenBank/DDBJ whole genome shotgun (WGS) entry which is preliminary data.</text>
</comment>
<dbReference type="PANTHER" id="PTHR48267:SF1">
    <property type="entry name" value="BILIRUBIN OXIDASE"/>
    <property type="match status" value="1"/>
</dbReference>
<gene>
    <name evidence="8" type="ORF">IPO85_14145</name>
</gene>